<dbReference type="AlphaFoldDB" id="A0A1F7U3W2"/>
<evidence type="ECO:0000313" key="5">
    <source>
        <dbReference type="Proteomes" id="UP000177088"/>
    </source>
</evidence>
<dbReference type="InterPro" id="IPR001296">
    <property type="entry name" value="Glyco_trans_1"/>
</dbReference>
<dbReference type="InterPro" id="IPR028098">
    <property type="entry name" value="Glyco_trans_4-like_N"/>
</dbReference>
<comment type="caution">
    <text evidence="4">The sequence shown here is derived from an EMBL/GenBank/DDBJ whole genome shotgun (WGS) entry which is preliminary data.</text>
</comment>
<evidence type="ECO:0000259" key="2">
    <source>
        <dbReference type="Pfam" id="PF00534"/>
    </source>
</evidence>
<evidence type="ECO:0000313" key="4">
    <source>
        <dbReference type="EMBL" id="OGL72945.1"/>
    </source>
</evidence>
<proteinExistence type="predicted"/>
<dbReference type="Gene3D" id="3.40.50.2000">
    <property type="entry name" value="Glycogen Phosphorylase B"/>
    <property type="match status" value="2"/>
</dbReference>
<reference evidence="4 5" key="1">
    <citation type="journal article" date="2016" name="Nat. Commun.">
        <title>Thousands of microbial genomes shed light on interconnected biogeochemical processes in an aquifer system.</title>
        <authorList>
            <person name="Anantharaman K."/>
            <person name="Brown C.T."/>
            <person name="Hug L.A."/>
            <person name="Sharon I."/>
            <person name="Castelle C.J."/>
            <person name="Probst A.J."/>
            <person name="Thomas B.C."/>
            <person name="Singh A."/>
            <person name="Wilkins M.J."/>
            <person name="Karaoz U."/>
            <person name="Brodie E.L."/>
            <person name="Williams K.H."/>
            <person name="Hubbard S.S."/>
            <person name="Banfield J.F."/>
        </authorList>
    </citation>
    <scope>NUCLEOTIDE SEQUENCE [LARGE SCALE GENOMIC DNA]</scope>
</reference>
<dbReference type="PANTHER" id="PTHR12526">
    <property type="entry name" value="GLYCOSYLTRANSFERASE"/>
    <property type="match status" value="1"/>
</dbReference>
<protein>
    <recommendedName>
        <fullName evidence="6">Glycosyltransferase subfamily 4-like N-terminal domain-containing protein</fullName>
    </recommendedName>
</protein>
<dbReference type="Pfam" id="PF13579">
    <property type="entry name" value="Glyco_trans_4_4"/>
    <property type="match status" value="1"/>
</dbReference>
<dbReference type="Proteomes" id="UP000177088">
    <property type="component" value="Unassembled WGS sequence"/>
</dbReference>
<feature type="compositionally biased region" description="Polar residues" evidence="1">
    <location>
        <begin position="100"/>
        <end position="110"/>
    </location>
</feature>
<dbReference type="SUPFAM" id="SSF53756">
    <property type="entry name" value="UDP-Glycosyltransferase/glycogen phosphorylase"/>
    <property type="match status" value="1"/>
</dbReference>
<name>A0A1F7U3W2_9BACT</name>
<feature type="domain" description="Glycosyl transferase family 1" evidence="2">
    <location>
        <begin position="277"/>
        <end position="371"/>
    </location>
</feature>
<dbReference type="Pfam" id="PF00534">
    <property type="entry name" value="Glycos_transf_1"/>
    <property type="match status" value="1"/>
</dbReference>
<dbReference type="GO" id="GO:0016757">
    <property type="term" value="F:glycosyltransferase activity"/>
    <property type="evidence" value="ECO:0007669"/>
    <property type="project" value="InterPro"/>
</dbReference>
<gene>
    <name evidence="4" type="ORF">A3C96_01700</name>
</gene>
<evidence type="ECO:0008006" key="6">
    <source>
        <dbReference type="Google" id="ProtNLM"/>
    </source>
</evidence>
<evidence type="ECO:0000256" key="1">
    <source>
        <dbReference type="SAM" id="MobiDB-lite"/>
    </source>
</evidence>
<feature type="non-terminal residue" evidence="4">
    <location>
        <position position="374"/>
    </location>
</feature>
<dbReference type="EMBL" id="MGEA01000075">
    <property type="protein sequence ID" value="OGL72945.1"/>
    <property type="molecule type" value="Genomic_DNA"/>
</dbReference>
<accession>A0A1F7U3W2</accession>
<feature type="region of interest" description="Disordered" evidence="1">
    <location>
        <begin position="95"/>
        <end position="120"/>
    </location>
</feature>
<sequence length="374" mass="39959">MGGAQENVRALAVAAKKSGHEVTVAFGETGWLAAEMNKAGVQTALLRGLRRSWNPLLALVYLRELRSLVRAQQPDIVHFHSSNAMVGLLGIRGHRGPGAQGSSDSRNRNPGTPGPRDPTTSIIATIHGLSALHPGWRGPEIIRLAYRMGLRFLLCRADKVIFVCESDLKMALEQKLVSANKAVVVHNGVSAKTDYLSREEARRKLFGVASGEWRVASDYVIGTIARMDYAKNLEALIGAAAEVINKKNEGVKELKSDGVDKPTDGLDTPPSLLHSFTPSLLLVIIGGGPEEKKLRALAEKLSIADRVIFAGNVPNAARYLKAFEIFALTSRFEGLPYAVLEAAAAGLPIVTTAVGGVPEIIEDGVSGILVNVVA</sequence>
<feature type="domain" description="Glycosyltransferase subfamily 4-like N-terminal" evidence="3">
    <location>
        <begin position="2"/>
        <end position="188"/>
    </location>
</feature>
<evidence type="ECO:0000259" key="3">
    <source>
        <dbReference type="Pfam" id="PF13579"/>
    </source>
</evidence>
<organism evidence="4 5">
    <name type="scientific">Candidatus Uhrbacteria bacterium RIFCSPHIGHO2_02_FULL_60_10</name>
    <dbReference type="NCBI Taxonomy" id="1802392"/>
    <lineage>
        <taxon>Bacteria</taxon>
        <taxon>Candidatus Uhriibacteriota</taxon>
    </lineage>
</organism>